<dbReference type="EMBL" id="JACCFI010000001">
    <property type="protein sequence ID" value="NYG21581.1"/>
    <property type="molecule type" value="Genomic_DNA"/>
</dbReference>
<feature type="domain" description="NmrA-like" evidence="1">
    <location>
        <begin position="2"/>
        <end position="253"/>
    </location>
</feature>
<dbReference type="Proteomes" id="UP000549066">
    <property type="component" value="Unassembled WGS sequence"/>
</dbReference>
<dbReference type="InterPro" id="IPR008030">
    <property type="entry name" value="NmrA-like"/>
</dbReference>
<reference evidence="2 3" key="1">
    <citation type="submission" date="2020-07" db="EMBL/GenBank/DDBJ databases">
        <title>Sequencing the genomes of 1000 actinobacteria strains.</title>
        <authorList>
            <person name="Klenk H.-P."/>
        </authorList>
    </citation>
    <scope>NUCLEOTIDE SEQUENCE [LARGE SCALE GENOMIC DNA]</scope>
    <source>
        <strain evidence="2 3">DSM 8598</strain>
    </source>
</reference>
<dbReference type="SUPFAM" id="SSF51735">
    <property type="entry name" value="NAD(P)-binding Rossmann-fold domains"/>
    <property type="match status" value="1"/>
</dbReference>
<dbReference type="Pfam" id="PF05368">
    <property type="entry name" value="NmrA"/>
    <property type="match status" value="1"/>
</dbReference>
<protein>
    <submittedName>
        <fullName evidence="2">Uncharacterized protein YbjT (DUF2867 family)</fullName>
    </submittedName>
</protein>
<name>A0A852X6H9_9MICO</name>
<evidence type="ECO:0000313" key="3">
    <source>
        <dbReference type="Proteomes" id="UP000549066"/>
    </source>
</evidence>
<accession>A0A852X6H9</accession>
<dbReference type="AlphaFoldDB" id="A0A852X6H9"/>
<dbReference type="InterPro" id="IPR051604">
    <property type="entry name" value="Ergot_Alk_Oxidoreductase"/>
</dbReference>
<gene>
    <name evidence="2" type="ORF">BJY17_002328</name>
</gene>
<evidence type="ECO:0000313" key="2">
    <source>
        <dbReference type="EMBL" id="NYG21581.1"/>
    </source>
</evidence>
<comment type="caution">
    <text evidence="2">The sequence shown here is derived from an EMBL/GenBank/DDBJ whole genome shotgun (WGS) entry which is preliminary data.</text>
</comment>
<dbReference type="Gene3D" id="3.40.50.720">
    <property type="entry name" value="NAD(P)-binding Rossmann-like Domain"/>
    <property type="match status" value="1"/>
</dbReference>
<dbReference type="PANTHER" id="PTHR43162:SF1">
    <property type="entry name" value="PRESTALK A DIFFERENTIATION PROTEIN A"/>
    <property type="match status" value="1"/>
</dbReference>
<sequence length="289" mass="30949">MRIAVTTPTGNVGRHVVAMLVRAGVRPLVLARDPERLDPEIRPLVDAVAVDQFDAEAVSAATSGVDALYWVDPPAVSADPLDDYRRATASAVRAVGDNGIGRVVFQSSVGAEQRRGAGEIDGLAATEVALDATGADVTHLRCGYFFSNLELQLDQVRSGSLQIVLPVDHPMAWVAPRDIAEVAVSRLLSTEWHGRHVQAVHGPEDLSWRRVAEIVSAATGRPLHVERIPDEAMRDGMLGAGMPATLVDALIGMSTGLRDGFVAEQPRSAQSTTPTTLASWAYDVLRRQL</sequence>
<evidence type="ECO:0000259" key="1">
    <source>
        <dbReference type="Pfam" id="PF05368"/>
    </source>
</evidence>
<dbReference type="RefSeq" id="WP_179551511.1">
    <property type="nucleotide sequence ID" value="NZ_JACCFI010000001.1"/>
</dbReference>
<keyword evidence="3" id="KW-1185">Reference proteome</keyword>
<dbReference type="InterPro" id="IPR036291">
    <property type="entry name" value="NAD(P)-bd_dom_sf"/>
</dbReference>
<dbReference type="PANTHER" id="PTHR43162">
    <property type="match status" value="1"/>
</dbReference>
<proteinExistence type="predicted"/>
<organism evidence="2 3">
    <name type="scientific">Agromyces hippuratus</name>
    <dbReference type="NCBI Taxonomy" id="286438"/>
    <lineage>
        <taxon>Bacteria</taxon>
        <taxon>Bacillati</taxon>
        <taxon>Actinomycetota</taxon>
        <taxon>Actinomycetes</taxon>
        <taxon>Micrococcales</taxon>
        <taxon>Microbacteriaceae</taxon>
        <taxon>Agromyces</taxon>
    </lineage>
</organism>
<dbReference type="Gene3D" id="3.90.25.10">
    <property type="entry name" value="UDP-galactose 4-epimerase, domain 1"/>
    <property type="match status" value="1"/>
</dbReference>